<dbReference type="PANTHER" id="PTHR35342:SF5">
    <property type="entry name" value="TRICARBOXYLIC TRANSPORT PROTEIN"/>
    <property type="match status" value="1"/>
</dbReference>
<feature type="transmembrane region" description="Helical" evidence="1">
    <location>
        <begin position="493"/>
        <end position="510"/>
    </location>
</feature>
<feature type="transmembrane region" description="Helical" evidence="1">
    <location>
        <begin position="203"/>
        <end position="220"/>
    </location>
</feature>
<comment type="caution">
    <text evidence="3">The sequence shown here is derived from an EMBL/GenBank/DDBJ whole genome shotgun (WGS) entry which is preliminary data.</text>
</comment>
<proteinExistence type="predicted"/>
<dbReference type="Pfam" id="PF01970">
    <property type="entry name" value="TctA"/>
    <property type="match status" value="1"/>
</dbReference>
<evidence type="ECO:0000259" key="2">
    <source>
        <dbReference type="Pfam" id="PF01970"/>
    </source>
</evidence>
<keyword evidence="1" id="KW-1133">Transmembrane helix</keyword>
<dbReference type="Proteomes" id="UP000614200">
    <property type="component" value="Unassembled WGS sequence"/>
</dbReference>
<protein>
    <submittedName>
        <fullName evidence="3">Tripartite tricarboxylate transporter permease</fullName>
    </submittedName>
</protein>
<feature type="transmembrane region" description="Helical" evidence="1">
    <location>
        <begin position="56"/>
        <end position="79"/>
    </location>
</feature>
<evidence type="ECO:0000313" key="3">
    <source>
        <dbReference type="EMBL" id="MBF4692111.1"/>
    </source>
</evidence>
<dbReference type="InterPro" id="IPR002823">
    <property type="entry name" value="DUF112_TM"/>
</dbReference>
<dbReference type="PANTHER" id="PTHR35342">
    <property type="entry name" value="TRICARBOXYLIC TRANSPORT PROTEIN"/>
    <property type="match status" value="1"/>
</dbReference>
<dbReference type="EMBL" id="JADKNH010000002">
    <property type="protein sequence ID" value="MBF4692111.1"/>
    <property type="molecule type" value="Genomic_DNA"/>
</dbReference>
<sequence>MENLIIGLQQFADPIVLAALIFGTFLGLTVGALPGLNDSITIAVLIPITFGMNPHVALALLVGIYCASSCGGSIPAVLLDIPGTASSMITALDGHPMSLMGKSKQALSLCMTSSVFGGISSSLVLLFFAPILASYALKFGPPEYFMLAILGLSTVIGMAGKNAAKNFLAMSIGLWLSCIGMSPTTGIARFTFGNSNLFDGIPLIPRMIGLFGVLSILKMYDAHKKKSHMSQSEITETAANEPELTEINSEAEGTSAFTDEEDKIALPNLKMTKRLLPTWLRSSFIGNILGVIPGAGMTMAIFVAYDQAQKSKPDLEFGTGVPEGIAAPESANNAVVASSMVPLLSLGIPGNSTSALFLGALTIQGLRTGPTLFKDSPDIAYLVIVGFLLANIVMLPMSLAYCKYFASKVLKLNPHILGAAVLVLCVTGTFAYANNVFHIYAMTFFGLLGYVIWKFDIPQAPLILTSILGSMMESNWISTQAYGGAIAFIERPVSRILVILALIFVFSPVIKSIKSRFKAKAA</sequence>
<dbReference type="RefSeq" id="WP_194700356.1">
    <property type="nucleotide sequence ID" value="NZ_JADKNH010000002.1"/>
</dbReference>
<evidence type="ECO:0000256" key="1">
    <source>
        <dbReference type="SAM" id="Phobius"/>
    </source>
</evidence>
<evidence type="ECO:0000313" key="4">
    <source>
        <dbReference type="Proteomes" id="UP000614200"/>
    </source>
</evidence>
<keyword evidence="1" id="KW-0472">Membrane</keyword>
<feature type="transmembrane region" description="Helical" evidence="1">
    <location>
        <begin position="106"/>
        <end position="132"/>
    </location>
</feature>
<reference evidence="3 4" key="1">
    <citation type="submission" date="2020-11" db="EMBL/GenBank/DDBJ databases">
        <title>Fusibacter basophilias sp. nov.</title>
        <authorList>
            <person name="Qiu D."/>
        </authorList>
    </citation>
    <scope>NUCLEOTIDE SEQUENCE [LARGE SCALE GENOMIC DNA]</scope>
    <source>
        <strain evidence="3 4">Q10-2</strain>
    </source>
</reference>
<feature type="transmembrane region" description="Helical" evidence="1">
    <location>
        <begin position="379"/>
        <end position="400"/>
    </location>
</feature>
<feature type="transmembrane region" description="Helical" evidence="1">
    <location>
        <begin position="412"/>
        <end position="431"/>
    </location>
</feature>
<feature type="transmembrane region" description="Helical" evidence="1">
    <location>
        <begin position="12"/>
        <end position="36"/>
    </location>
</feature>
<name>A0ABR9ZNU0_9FIRM</name>
<feature type="transmembrane region" description="Helical" evidence="1">
    <location>
        <begin position="284"/>
        <end position="305"/>
    </location>
</feature>
<keyword evidence="1" id="KW-0812">Transmembrane</keyword>
<organism evidence="3 4">
    <name type="scientific">Fusibacter ferrireducens</name>
    <dbReference type="NCBI Taxonomy" id="2785058"/>
    <lineage>
        <taxon>Bacteria</taxon>
        <taxon>Bacillati</taxon>
        <taxon>Bacillota</taxon>
        <taxon>Clostridia</taxon>
        <taxon>Eubacteriales</taxon>
        <taxon>Eubacteriales Family XII. Incertae Sedis</taxon>
        <taxon>Fusibacter</taxon>
    </lineage>
</organism>
<feature type="domain" description="DUF112" evidence="2">
    <location>
        <begin position="17"/>
        <end position="464"/>
    </location>
</feature>
<feature type="transmembrane region" description="Helical" evidence="1">
    <location>
        <begin position="167"/>
        <end position="191"/>
    </location>
</feature>
<accession>A0ABR9ZNU0</accession>
<gene>
    <name evidence="3" type="ORF">ISU02_03230</name>
</gene>
<keyword evidence="4" id="KW-1185">Reference proteome</keyword>